<feature type="transmembrane region" description="Helical" evidence="8">
    <location>
        <begin position="135"/>
        <end position="153"/>
    </location>
</feature>
<keyword evidence="6 8" id="KW-0472">Membrane</keyword>
<comment type="subcellular location">
    <subcellularLocation>
        <location evidence="1">Cell membrane</location>
        <topology evidence="1">Multi-pass membrane protein</topology>
    </subcellularLocation>
</comment>
<dbReference type="AlphaFoldDB" id="A0A9X2K088"/>
<evidence type="ECO:0000256" key="1">
    <source>
        <dbReference type="ARBA" id="ARBA00004651"/>
    </source>
</evidence>
<feature type="compositionally biased region" description="Basic residues" evidence="7">
    <location>
        <begin position="11"/>
        <end position="22"/>
    </location>
</feature>
<keyword evidence="10" id="KW-1185">Reference proteome</keyword>
<dbReference type="GO" id="GO:0005886">
    <property type="term" value="C:plasma membrane"/>
    <property type="evidence" value="ECO:0007669"/>
    <property type="project" value="UniProtKB-SubCell"/>
</dbReference>
<accession>A0A9X2K088</accession>
<comment type="caution">
    <text evidence="9">The sequence shown here is derived from an EMBL/GenBank/DDBJ whole genome shotgun (WGS) entry which is preliminary data.</text>
</comment>
<organism evidence="9 10">
    <name type="scientific">Nonomuraea thailandensis</name>
    <dbReference type="NCBI Taxonomy" id="1188745"/>
    <lineage>
        <taxon>Bacteria</taxon>
        <taxon>Bacillati</taxon>
        <taxon>Actinomycetota</taxon>
        <taxon>Actinomycetes</taxon>
        <taxon>Streptosporangiales</taxon>
        <taxon>Streptosporangiaceae</taxon>
        <taxon>Nonomuraea</taxon>
    </lineage>
</organism>
<gene>
    <name evidence="9" type="ORF">HD597_001585</name>
</gene>
<evidence type="ECO:0000256" key="8">
    <source>
        <dbReference type="SAM" id="Phobius"/>
    </source>
</evidence>
<feature type="transmembrane region" description="Helical" evidence="8">
    <location>
        <begin position="355"/>
        <end position="379"/>
    </location>
</feature>
<comment type="similarity">
    <text evidence="2">Belongs to the UPF0324 family.</text>
</comment>
<feature type="transmembrane region" description="Helical" evidence="8">
    <location>
        <begin position="249"/>
        <end position="272"/>
    </location>
</feature>
<evidence type="ECO:0000256" key="3">
    <source>
        <dbReference type="ARBA" id="ARBA00022475"/>
    </source>
</evidence>
<feature type="transmembrane region" description="Helical" evidence="8">
    <location>
        <begin position="385"/>
        <end position="402"/>
    </location>
</feature>
<dbReference type="PANTHER" id="PTHR30106:SF2">
    <property type="entry name" value="UPF0324 INNER MEMBRANE PROTEIN YEIH"/>
    <property type="match status" value="1"/>
</dbReference>
<keyword evidence="3" id="KW-1003">Cell membrane</keyword>
<sequence>MLTTPRDPAARQHRSRTVRGHGPRPDRPGPRTRREGPAPRRERRSPSGSWRARHAGSWRASRAGSWRARLAWLSAWWAHLAGPGSRRSTRDEPGGRWTRRAKAWIGPHWPGLVVAAVAVVFATLVNRLVPALTPAVVAVVAGAAVASVAGVGERLRPGLAFVSRRVLRVAIALLGLQIAVPQVLALGWQSLAVVAVATGVTFAVTPPIGRRLGLSRGTSLLIATGVAICGAAAIAAMRESTDLPDEDEAAASALGVVVLYGTAAIALIPLLANLMDLSPAQLGMWTGAAVHEVAQVAAIGAASGVLATAVTVKLGRVVLLAPIVALTACRERSARIATRTPDRGRRRQGGRRPPVVPLFVAAFLAMVAVRSTGLVPAAVTDTVPAVTNVLMAAALFGLGTGIDVRRLVRGGRAALLGGIATAIIAATSLAGVSFLV</sequence>
<feature type="transmembrane region" description="Helical" evidence="8">
    <location>
        <begin position="109"/>
        <end position="129"/>
    </location>
</feature>
<feature type="transmembrane region" description="Helical" evidence="8">
    <location>
        <begin position="190"/>
        <end position="208"/>
    </location>
</feature>
<feature type="region of interest" description="Disordered" evidence="7">
    <location>
        <begin position="1"/>
        <end position="56"/>
    </location>
</feature>
<dbReference type="EMBL" id="JAMZEB010000002">
    <property type="protein sequence ID" value="MCP2354565.1"/>
    <property type="molecule type" value="Genomic_DNA"/>
</dbReference>
<evidence type="ECO:0000313" key="10">
    <source>
        <dbReference type="Proteomes" id="UP001139648"/>
    </source>
</evidence>
<keyword evidence="4 8" id="KW-0812">Transmembrane</keyword>
<evidence type="ECO:0000256" key="4">
    <source>
        <dbReference type="ARBA" id="ARBA00022692"/>
    </source>
</evidence>
<dbReference type="Pfam" id="PF03601">
    <property type="entry name" value="Cons_hypoth698"/>
    <property type="match status" value="1"/>
</dbReference>
<dbReference type="RefSeq" id="WP_253741041.1">
    <property type="nucleotide sequence ID" value="NZ_BAABKA010000048.1"/>
</dbReference>
<dbReference type="InterPro" id="IPR018383">
    <property type="entry name" value="UPF0324_pro"/>
</dbReference>
<name>A0A9X2K088_9ACTN</name>
<keyword evidence="5 8" id="KW-1133">Transmembrane helix</keyword>
<evidence type="ECO:0000313" key="9">
    <source>
        <dbReference type="EMBL" id="MCP2354565.1"/>
    </source>
</evidence>
<evidence type="ECO:0000256" key="6">
    <source>
        <dbReference type="ARBA" id="ARBA00023136"/>
    </source>
</evidence>
<dbReference type="Proteomes" id="UP001139648">
    <property type="component" value="Unassembled WGS sequence"/>
</dbReference>
<feature type="transmembrane region" description="Helical" evidence="8">
    <location>
        <begin position="165"/>
        <end position="184"/>
    </location>
</feature>
<proteinExistence type="inferred from homology"/>
<dbReference type="PANTHER" id="PTHR30106">
    <property type="entry name" value="INNER MEMBRANE PROTEIN YEIH-RELATED"/>
    <property type="match status" value="1"/>
</dbReference>
<protein>
    <submittedName>
        <fullName evidence="9">Integral membrane protein (TIGR00698 family)</fullName>
    </submittedName>
</protein>
<evidence type="ECO:0000256" key="2">
    <source>
        <dbReference type="ARBA" id="ARBA00007977"/>
    </source>
</evidence>
<feature type="transmembrane region" description="Helical" evidence="8">
    <location>
        <begin position="414"/>
        <end position="435"/>
    </location>
</feature>
<evidence type="ECO:0000256" key="7">
    <source>
        <dbReference type="SAM" id="MobiDB-lite"/>
    </source>
</evidence>
<feature type="transmembrane region" description="Helical" evidence="8">
    <location>
        <begin position="220"/>
        <end position="237"/>
    </location>
</feature>
<feature type="compositionally biased region" description="Basic and acidic residues" evidence="7">
    <location>
        <begin position="23"/>
        <end position="40"/>
    </location>
</feature>
<evidence type="ECO:0000256" key="5">
    <source>
        <dbReference type="ARBA" id="ARBA00022989"/>
    </source>
</evidence>
<reference evidence="9" key="1">
    <citation type="submission" date="2022-06" db="EMBL/GenBank/DDBJ databases">
        <title>Sequencing the genomes of 1000 actinobacteria strains.</title>
        <authorList>
            <person name="Klenk H.-P."/>
        </authorList>
    </citation>
    <scope>NUCLEOTIDE SEQUENCE</scope>
    <source>
        <strain evidence="9">DSM 46694</strain>
    </source>
</reference>